<feature type="region of interest" description="Disordered" evidence="1">
    <location>
        <begin position="361"/>
        <end position="381"/>
    </location>
</feature>
<dbReference type="STRING" id="278856.A0A212FIG2"/>
<reference evidence="3 4" key="1">
    <citation type="journal article" date="2011" name="Cell">
        <title>The monarch butterfly genome yields insights into long-distance migration.</title>
        <authorList>
            <person name="Zhan S."/>
            <person name="Merlin C."/>
            <person name="Boore J.L."/>
            <person name="Reppert S.M."/>
        </authorList>
    </citation>
    <scope>NUCLEOTIDE SEQUENCE [LARGE SCALE GENOMIC DNA]</scope>
    <source>
        <strain evidence="3">F-2</strain>
    </source>
</reference>
<name>A0A212FIG2_DANPL</name>
<dbReference type="AlphaFoldDB" id="A0A212FIG2"/>
<protein>
    <submittedName>
        <fullName evidence="3">YLP motif-containing protein 1</fullName>
    </submittedName>
</protein>
<feature type="domain" description="C2H2-type" evidence="2">
    <location>
        <begin position="68"/>
        <end position="90"/>
    </location>
</feature>
<dbReference type="GO" id="GO:0008270">
    <property type="term" value="F:zinc ion binding"/>
    <property type="evidence" value="ECO:0007669"/>
    <property type="project" value="InterPro"/>
</dbReference>
<organism evidence="3 4">
    <name type="scientific">Danaus plexippus plexippus</name>
    <dbReference type="NCBI Taxonomy" id="278856"/>
    <lineage>
        <taxon>Eukaryota</taxon>
        <taxon>Metazoa</taxon>
        <taxon>Ecdysozoa</taxon>
        <taxon>Arthropoda</taxon>
        <taxon>Hexapoda</taxon>
        <taxon>Insecta</taxon>
        <taxon>Pterygota</taxon>
        <taxon>Neoptera</taxon>
        <taxon>Endopterygota</taxon>
        <taxon>Lepidoptera</taxon>
        <taxon>Glossata</taxon>
        <taxon>Ditrysia</taxon>
        <taxon>Papilionoidea</taxon>
        <taxon>Nymphalidae</taxon>
        <taxon>Danainae</taxon>
        <taxon>Danaini</taxon>
        <taxon>Danaina</taxon>
        <taxon>Danaus</taxon>
        <taxon>Danaus</taxon>
    </lineage>
</organism>
<feature type="region of interest" description="Disordered" evidence="1">
    <location>
        <begin position="477"/>
        <end position="500"/>
    </location>
</feature>
<dbReference type="InParanoid" id="A0A212FIG2"/>
<dbReference type="SMART" id="SM00355">
    <property type="entry name" value="ZnF_C2H2"/>
    <property type="match status" value="3"/>
</dbReference>
<dbReference type="InterPro" id="IPR013087">
    <property type="entry name" value="Znf_C2H2_type"/>
</dbReference>
<sequence length="597" mass="69474">MAPNYSKNAVLKGTIDYFCVVCETYLKTEEDYIKHISKPTHKKNFESTQYAKEFEDECIRKTRVGYFCEFCNQLLTVLARVRLHVTESKHMNNKTLLVIERSGPDVVAFGEIVINERSWNGLNAESCAVCNTEYENEDIHKNQAKHIINLIQSTLEVDKNKNIYRKIDEQLFQCLTCNMVLGLSDRTNHFNRDDHKKQYEKCLLSNKSNNDEQNSYVTDDLKDNDINKHDKNLKDIASNEIASDKLDERNNYLFKNKQGYLLCILCSLGVKLDDIHRHRNSRMHKKNLKQHRARIAELIEAGGTDKDLFNFIKEFEENRIYINLESKTVICMKCGDILSYSVDEIKEHIPKHNIKKKIECKSRDEPSDEKDKSEDVKEKIKDTSENINVKKKDTREDVKEKETAVSEDIKGKIKDTSEDVKEKAKDTREDVKGKKKDTREDVKEKIKDTSEDVKEKKKETSEVVKGTLKEAERLNVQTKTHGHELQSPRDNIPDKKNTDEATEKKKLVKIKLQRQPSYKFIESTACVKYMIFNDVIINNKYCVSFESFTFRTSSGADLECQACKVLTKFSHFSTEEHIKKINIIPVITNDESEFVRQ</sequence>
<evidence type="ECO:0000313" key="4">
    <source>
        <dbReference type="Proteomes" id="UP000007151"/>
    </source>
</evidence>
<feature type="compositionally biased region" description="Basic and acidic residues" evidence="1">
    <location>
        <begin position="481"/>
        <end position="500"/>
    </location>
</feature>
<dbReference type="KEGG" id="dpl:KGM_206277A"/>
<comment type="caution">
    <text evidence="3">The sequence shown here is derived from an EMBL/GenBank/DDBJ whole genome shotgun (WGS) entry which is preliminary data.</text>
</comment>
<dbReference type="InterPro" id="IPR003604">
    <property type="entry name" value="Matrin/U1-like-C_Znf_C2H2"/>
</dbReference>
<proteinExistence type="predicted"/>
<dbReference type="GO" id="GO:0003676">
    <property type="term" value="F:nucleic acid binding"/>
    <property type="evidence" value="ECO:0007669"/>
    <property type="project" value="InterPro"/>
</dbReference>
<gene>
    <name evidence="3" type="ORF">KGM_206277A</name>
</gene>
<evidence type="ECO:0000259" key="2">
    <source>
        <dbReference type="PROSITE" id="PS00028"/>
    </source>
</evidence>
<dbReference type="Proteomes" id="UP000007151">
    <property type="component" value="Unassembled WGS sequence"/>
</dbReference>
<keyword evidence="4" id="KW-1185">Reference proteome</keyword>
<dbReference type="Gene3D" id="1.20.120.20">
    <property type="entry name" value="Apolipoprotein"/>
    <property type="match status" value="1"/>
</dbReference>
<dbReference type="eggNOG" id="ENOG502SBW2">
    <property type="taxonomic scope" value="Eukaryota"/>
</dbReference>
<accession>A0A212FIG2</accession>
<evidence type="ECO:0000313" key="3">
    <source>
        <dbReference type="EMBL" id="OWR53514.1"/>
    </source>
</evidence>
<feature type="non-terminal residue" evidence="3">
    <location>
        <position position="597"/>
    </location>
</feature>
<dbReference type="SMART" id="SM00451">
    <property type="entry name" value="ZnF_U1"/>
    <property type="match status" value="4"/>
</dbReference>
<dbReference type="PROSITE" id="PS00028">
    <property type="entry name" value="ZINC_FINGER_C2H2_1"/>
    <property type="match status" value="1"/>
</dbReference>
<dbReference type="EMBL" id="AGBW02008393">
    <property type="protein sequence ID" value="OWR53514.1"/>
    <property type="molecule type" value="Genomic_DNA"/>
</dbReference>
<evidence type="ECO:0000256" key="1">
    <source>
        <dbReference type="SAM" id="MobiDB-lite"/>
    </source>
</evidence>
<feature type="region of interest" description="Disordered" evidence="1">
    <location>
        <begin position="415"/>
        <end position="441"/>
    </location>
</feature>